<feature type="transmembrane region" description="Helical" evidence="1">
    <location>
        <begin position="225"/>
        <end position="249"/>
    </location>
</feature>
<dbReference type="OrthoDB" id="2448863at2"/>
<dbReference type="Proteomes" id="UP000285456">
    <property type="component" value="Unassembled WGS sequence"/>
</dbReference>
<dbReference type="RefSeq" id="WP_118889742.1">
    <property type="nucleotide sequence ID" value="NZ_JAMAWL010000008.1"/>
</dbReference>
<keyword evidence="1" id="KW-0472">Membrane</keyword>
<comment type="caution">
    <text evidence="2">The sequence shown here is derived from an EMBL/GenBank/DDBJ whole genome shotgun (WGS) entry which is preliminary data.</text>
</comment>
<evidence type="ECO:0000313" key="3">
    <source>
        <dbReference type="Proteomes" id="UP000285456"/>
    </source>
</evidence>
<gene>
    <name evidence="2" type="ORF">D1B32_14595</name>
</gene>
<name>A0A417YEE4_9BACI</name>
<evidence type="ECO:0000313" key="2">
    <source>
        <dbReference type="EMBL" id="RHW30999.1"/>
    </source>
</evidence>
<feature type="transmembrane region" description="Helical" evidence="1">
    <location>
        <begin position="195"/>
        <end position="213"/>
    </location>
</feature>
<feature type="transmembrane region" description="Helical" evidence="1">
    <location>
        <begin position="94"/>
        <end position="116"/>
    </location>
</feature>
<organism evidence="2 3">
    <name type="scientific">Oceanobacillus profundus</name>
    <dbReference type="NCBI Taxonomy" id="372463"/>
    <lineage>
        <taxon>Bacteria</taxon>
        <taxon>Bacillati</taxon>
        <taxon>Bacillota</taxon>
        <taxon>Bacilli</taxon>
        <taxon>Bacillales</taxon>
        <taxon>Bacillaceae</taxon>
        <taxon>Oceanobacillus</taxon>
    </lineage>
</organism>
<keyword evidence="1" id="KW-1133">Transmembrane helix</keyword>
<keyword evidence="1" id="KW-0812">Transmembrane</keyword>
<feature type="transmembrane region" description="Helical" evidence="1">
    <location>
        <begin position="136"/>
        <end position="155"/>
    </location>
</feature>
<reference evidence="2 3" key="1">
    <citation type="journal article" date="2007" name="Int. J. Syst. Evol. Microbiol.">
        <title>Oceanobacillus profundus sp. nov., isolated from a deep-sea sediment core.</title>
        <authorList>
            <person name="Kim Y.G."/>
            <person name="Choi D.H."/>
            <person name="Hyun S."/>
            <person name="Cho B.C."/>
        </authorList>
    </citation>
    <scope>NUCLEOTIDE SEQUENCE [LARGE SCALE GENOMIC DNA]</scope>
    <source>
        <strain evidence="2 3">DSM 18246</strain>
    </source>
</reference>
<dbReference type="EMBL" id="QWEH01000010">
    <property type="protein sequence ID" value="RHW30999.1"/>
    <property type="molecule type" value="Genomic_DNA"/>
</dbReference>
<evidence type="ECO:0008006" key="4">
    <source>
        <dbReference type="Google" id="ProtNLM"/>
    </source>
</evidence>
<dbReference type="AlphaFoldDB" id="A0A417YEE4"/>
<proteinExistence type="predicted"/>
<accession>A0A417YEE4</accession>
<keyword evidence="3" id="KW-1185">Reference proteome</keyword>
<feature type="transmembrane region" description="Helical" evidence="1">
    <location>
        <begin position="167"/>
        <end position="189"/>
    </location>
</feature>
<protein>
    <recommendedName>
        <fullName evidence="4">Zinc ribbon domain-containing protein</fullName>
    </recommendedName>
</protein>
<evidence type="ECO:0000256" key="1">
    <source>
        <dbReference type="SAM" id="Phobius"/>
    </source>
</evidence>
<sequence length="256" mass="27362">MICPSCKEETESGKFCTNCGASLTHEEAAATSDPNPNLTSEVIAAEPKQPATTENQSTNEALEKGKQVAGNFGNFFLTLLKNPSHAKKIDGKEWISGTITIAIFILLFSLSTFITLNSSYFGTTFVEGFLAPFLRLLILFAVVIALIFGGLKVAAHKATITATTAKVGAYLVPFLTIAILGVLLAFVGLPFAGTLILISLVAPILLIPTFIMLEQPVNGFDSIYVLIGIYIVGMLIAGYLIQQMIFAFLGGITDLF</sequence>